<evidence type="ECO:0000256" key="1">
    <source>
        <dbReference type="SAM" id="Phobius"/>
    </source>
</evidence>
<keyword evidence="1" id="KW-0472">Membrane</keyword>
<gene>
    <name evidence="2" type="ORF">PLANPX_4097</name>
</gene>
<keyword evidence="3" id="KW-1185">Reference proteome</keyword>
<reference evidence="3" key="1">
    <citation type="submission" date="2019-10" db="EMBL/GenBank/DDBJ databases">
        <title>Lacipirellula parvula gen. nov., sp. nov., representing a lineage of planctomycetes widespread in freshwater anoxic habitats, and description of the family Lacipirellulaceae.</title>
        <authorList>
            <person name="Dedysh S.N."/>
            <person name="Kulichevskaya I.S."/>
            <person name="Beletsky A.V."/>
            <person name="Rakitin A.L."/>
            <person name="Mardanov A.V."/>
            <person name="Ivanova A.A."/>
            <person name="Saltykova V.X."/>
            <person name="Rijpstra W.I.C."/>
            <person name="Sinninghe Damste J.S."/>
            <person name="Ravin N.V."/>
        </authorList>
    </citation>
    <scope>NUCLEOTIDE SEQUENCE [LARGE SCALE GENOMIC DNA]</scope>
    <source>
        <strain evidence="3">PX69</strain>
    </source>
</reference>
<name>A0A5K7XDL7_9BACT</name>
<dbReference type="KEGG" id="lpav:PLANPX_4097"/>
<evidence type="ECO:0000313" key="3">
    <source>
        <dbReference type="Proteomes" id="UP000326837"/>
    </source>
</evidence>
<evidence type="ECO:0000313" key="2">
    <source>
        <dbReference type="EMBL" id="BBO34485.1"/>
    </source>
</evidence>
<feature type="transmembrane region" description="Helical" evidence="1">
    <location>
        <begin position="49"/>
        <end position="70"/>
    </location>
</feature>
<dbReference type="AlphaFoldDB" id="A0A5K7XDL7"/>
<dbReference type="Proteomes" id="UP000326837">
    <property type="component" value="Chromosome"/>
</dbReference>
<keyword evidence="1" id="KW-1133">Transmembrane helix</keyword>
<keyword evidence="1" id="KW-0812">Transmembrane</keyword>
<proteinExistence type="predicted"/>
<feature type="transmembrane region" description="Helical" evidence="1">
    <location>
        <begin position="82"/>
        <end position="102"/>
    </location>
</feature>
<protein>
    <recommendedName>
        <fullName evidence="4">Transmembrane protein</fullName>
    </recommendedName>
</protein>
<organism evidence="2 3">
    <name type="scientific">Lacipirellula parvula</name>
    <dbReference type="NCBI Taxonomy" id="2650471"/>
    <lineage>
        <taxon>Bacteria</taxon>
        <taxon>Pseudomonadati</taxon>
        <taxon>Planctomycetota</taxon>
        <taxon>Planctomycetia</taxon>
        <taxon>Pirellulales</taxon>
        <taxon>Lacipirellulaceae</taxon>
        <taxon>Lacipirellula</taxon>
    </lineage>
</organism>
<feature type="transmembrane region" description="Helical" evidence="1">
    <location>
        <begin position="114"/>
        <end position="137"/>
    </location>
</feature>
<dbReference type="RefSeq" id="WP_152100051.1">
    <property type="nucleotide sequence ID" value="NZ_AP021861.1"/>
</dbReference>
<dbReference type="EMBL" id="AP021861">
    <property type="protein sequence ID" value="BBO34485.1"/>
    <property type="molecule type" value="Genomic_DNA"/>
</dbReference>
<feature type="transmembrane region" description="Helical" evidence="1">
    <location>
        <begin position="143"/>
        <end position="162"/>
    </location>
</feature>
<evidence type="ECO:0008006" key="4">
    <source>
        <dbReference type="Google" id="ProtNLM"/>
    </source>
</evidence>
<sequence>MNSTNSNNNDRPFSQRLLAVEPLPPASRQQLEQELSAMFQRELSTPRRLFFGAVAIGGVISGLVCAALALTEPDLPPLPRTALAVGSLFGVAWAVVAARIGWRGALDLKADARRIAVMAWTFTVLMMTFFLIAGMSARDPAQGMRMIVGGLPLLIGAGVYWLNYRIENAELNAQEKLLEVELRLATLSEQTK</sequence>
<accession>A0A5K7XDL7</accession>